<keyword evidence="4" id="KW-0274">FAD</keyword>
<dbReference type="Gene3D" id="3.30.43.10">
    <property type="entry name" value="Uridine Diphospho-n-acetylenolpyruvylglucosamine Reductase, domain 2"/>
    <property type="match status" value="2"/>
</dbReference>
<dbReference type="Proteomes" id="UP000323876">
    <property type="component" value="Unassembled WGS sequence"/>
</dbReference>
<dbReference type="GO" id="GO:0009690">
    <property type="term" value="P:cytokinin metabolic process"/>
    <property type="evidence" value="ECO:0007669"/>
    <property type="project" value="InterPro"/>
</dbReference>
<dbReference type="InterPro" id="IPR016167">
    <property type="entry name" value="FAD-bd_PCMH_sub1"/>
</dbReference>
<comment type="cofactor">
    <cofactor evidence="1">
        <name>FAD</name>
        <dbReference type="ChEBI" id="CHEBI:57692"/>
    </cofactor>
</comment>
<dbReference type="Gene3D" id="3.40.462.10">
    <property type="entry name" value="FAD-linked oxidases, C-terminal domain"/>
    <property type="match status" value="1"/>
</dbReference>
<organism evidence="7 8">
    <name type="scientific">Nocardia colli</name>
    <dbReference type="NCBI Taxonomy" id="2545717"/>
    <lineage>
        <taxon>Bacteria</taxon>
        <taxon>Bacillati</taxon>
        <taxon>Actinomycetota</taxon>
        <taxon>Actinomycetes</taxon>
        <taxon>Mycobacteriales</taxon>
        <taxon>Nocardiaceae</taxon>
        <taxon>Nocardia</taxon>
    </lineage>
</organism>
<keyword evidence="3" id="KW-0285">Flavoprotein</keyword>
<dbReference type="AlphaFoldDB" id="A0A5N0EAJ9"/>
<dbReference type="OrthoDB" id="6278354at2"/>
<dbReference type="EMBL" id="VXLC01000015">
    <property type="protein sequence ID" value="KAA8885499.1"/>
    <property type="molecule type" value="Genomic_DNA"/>
</dbReference>
<dbReference type="GO" id="GO:0071949">
    <property type="term" value="F:FAD binding"/>
    <property type="evidence" value="ECO:0007669"/>
    <property type="project" value="InterPro"/>
</dbReference>
<sequence length="513" mass="56025">MFDVVEIGRSHRACHRPKPLRRKEFAVPEFSAGTIQSAIVGFDPLERTWVTGENAGLSFATAPALEGELLVDEESRAAVATDLGNITNHKPAAVLRPRSAEDIAAMIRFCRAHDVSVSTRGAAHTTLGQGLTDGLVIENKYLNRIHSIGKDVAEVDAGILWKDLINAAYARTPKLTPPAVTGYTSLTVGGTLSVGGLGGLVGALNTGLHVDHVRELEVVTGTGAIERCSPQHKPDLFEAVLGGLGQCGVITKAVLDLVPATERARSYVLEYTDNAKFFRDVRTLIERPAIDHVYAELYSPDSAPTHRLYATVLYDPATPPDDAVATEGLTTEALIDDTTYLDYAYKIDTLVDGMRAEVGWDRLVKPWYDVWLSGSVVEEYVGEVQAQLSARDIGPFGISLLYPQRRSQLTRPLPPVPEANGSDWVFVLDINTVAETPGVDPAFIEEMLDRNDRMFAHARAEYGAVLYPIGSLRFTAQDWRAHYGDKWAAFRAAKTRYDPSAILAPGLKIFQDD</sequence>
<evidence type="ECO:0000256" key="1">
    <source>
        <dbReference type="ARBA" id="ARBA00001974"/>
    </source>
</evidence>
<proteinExistence type="inferred from homology"/>
<evidence type="ECO:0000256" key="2">
    <source>
        <dbReference type="ARBA" id="ARBA00005466"/>
    </source>
</evidence>
<dbReference type="InterPro" id="IPR015345">
    <property type="entry name" value="Cytokinin_DH_FAD/cytokin-bd"/>
</dbReference>
<dbReference type="InterPro" id="IPR016169">
    <property type="entry name" value="FAD-bd_PCMH_sub2"/>
</dbReference>
<keyword evidence="8" id="KW-1185">Reference proteome</keyword>
<evidence type="ECO:0000256" key="3">
    <source>
        <dbReference type="ARBA" id="ARBA00022630"/>
    </source>
</evidence>
<comment type="caution">
    <text evidence="7">The sequence shown here is derived from an EMBL/GenBank/DDBJ whole genome shotgun (WGS) entry which is preliminary data.</text>
</comment>
<feature type="domain" description="FAD-binding PCMH-type" evidence="6">
    <location>
        <begin position="87"/>
        <end position="260"/>
    </location>
</feature>
<protein>
    <submittedName>
        <fullName evidence="7">FAD-binding protein</fullName>
    </submittedName>
</protein>
<dbReference type="SUPFAM" id="SSF55103">
    <property type="entry name" value="FAD-linked oxidases, C-terminal domain"/>
    <property type="match status" value="1"/>
</dbReference>
<dbReference type="Pfam" id="PF01565">
    <property type="entry name" value="FAD_binding_4"/>
    <property type="match status" value="1"/>
</dbReference>
<dbReference type="PANTHER" id="PTHR13878:SF53">
    <property type="entry name" value="CYTOKININ DEHYDROGENASE 6"/>
    <property type="match status" value="1"/>
</dbReference>
<evidence type="ECO:0000256" key="5">
    <source>
        <dbReference type="ARBA" id="ARBA00023002"/>
    </source>
</evidence>
<evidence type="ECO:0000313" key="8">
    <source>
        <dbReference type="Proteomes" id="UP000323876"/>
    </source>
</evidence>
<keyword evidence="5" id="KW-0560">Oxidoreductase</keyword>
<dbReference type="InterPro" id="IPR016164">
    <property type="entry name" value="FAD-linked_Oxase-like_C"/>
</dbReference>
<comment type="similarity">
    <text evidence="2">Belongs to the oxygen-dependent FAD-linked oxidoreductase family.</text>
</comment>
<dbReference type="Pfam" id="PF09265">
    <property type="entry name" value="Cytokin-bind"/>
    <property type="match status" value="1"/>
</dbReference>
<reference evidence="7 8" key="1">
    <citation type="submission" date="2019-09" db="EMBL/GenBank/DDBJ databases">
        <authorList>
            <person name="Wang X."/>
        </authorList>
    </citation>
    <scope>NUCLEOTIDE SEQUENCE [LARGE SCALE GENOMIC DNA]</scope>
    <source>
        <strain evidence="7 8">CICC 11023</strain>
    </source>
</reference>
<dbReference type="InterPro" id="IPR016166">
    <property type="entry name" value="FAD-bd_PCMH"/>
</dbReference>
<dbReference type="PANTHER" id="PTHR13878">
    <property type="entry name" value="GULONOLACTONE OXIDASE"/>
    <property type="match status" value="1"/>
</dbReference>
<dbReference type="InterPro" id="IPR006094">
    <property type="entry name" value="Oxid_FAD_bind_N"/>
</dbReference>
<dbReference type="PROSITE" id="PS51387">
    <property type="entry name" value="FAD_PCMH"/>
    <property type="match status" value="1"/>
</dbReference>
<dbReference type="InterPro" id="IPR050432">
    <property type="entry name" value="FAD-linked_Oxidoreductases_BP"/>
</dbReference>
<dbReference type="Gene3D" id="3.30.465.10">
    <property type="match status" value="1"/>
</dbReference>
<evidence type="ECO:0000256" key="4">
    <source>
        <dbReference type="ARBA" id="ARBA00022827"/>
    </source>
</evidence>
<dbReference type="SUPFAM" id="SSF56176">
    <property type="entry name" value="FAD-binding/transporter-associated domain-like"/>
    <property type="match status" value="1"/>
</dbReference>
<accession>A0A5N0EAJ9</accession>
<evidence type="ECO:0000313" key="7">
    <source>
        <dbReference type="EMBL" id="KAA8885499.1"/>
    </source>
</evidence>
<name>A0A5N0EAJ9_9NOCA</name>
<gene>
    <name evidence="7" type="ORF">F3087_28085</name>
</gene>
<dbReference type="InterPro" id="IPR016170">
    <property type="entry name" value="Cytok_DH_C_sf"/>
</dbReference>
<evidence type="ECO:0000259" key="6">
    <source>
        <dbReference type="PROSITE" id="PS51387"/>
    </source>
</evidence>
<dbReference type="GO" id="GO:0019139">
    <property type="term" value="F:cytokinin dehydrogenase activity"/>
    <property type="evidence" value="ECO:0007669"/>
    <property type="project" value="InterPro"/>
</dbReference>
<dbReference type="InterPro" id="IPR036318">
    <property type="entry name" value="FAD-bd_PCMH-like_sf"/>
</dbReference>